<dbReference type="EMBL" id="JAPCID010000044">
    <property type="protein sequence ID" value="MDA0140756.1"/>
    <property type="molecule type" value="Genomic_DNA"/>
</dbReference>
<dbReference type="InterPro" id="IPR014747">
    <property type="entry name" value="Bac_photo_RC_H_C"/>
</dbReference>
<accession>A0ABT4RQB1</accession>
<dbReference type="Proteomes" id="UP001147700">
    <property type="component" value="Unassembled WGS sequence"/>
</dbReference>
<dbReference type="RefSeq" id="WP_202958142.1">
    <property type="nucleotide sequence ID" value="NZ_JAPCID010000044.1"/>
</dbReference>
<feature type="region of interest" description="Disordered" evidence="1">
    <location>
        <begin position="78"/>
        <end position="102"/>
    </location>
</feature>
<keyword evidence="3" id="KW-1185">Reference proteome</keyword>
<evidence type="ECO:0000256" key="1">
    <source>
        <dbReference type="SAM" id="MobiDB-lite"/>
    </source>
</evidence>
<dbReference type="Gene3D" id="3.90.50.10">
    <property type="entry name" value="Photosynthetic Reaction Center, subunit H, domain 2"/>
    <property type="match status" value="1"/>
</dbReference>
<proteinExistence type="predicted"/>
<evidence type="ECO:0000313" key="2">
    <source>
        <dbReference type="EMBL" id="MDA0140756.1"/>
    </source>
</evidence>
<comment type="caution">
    <text evidence="2">The sequence shown here is derived from an EMBL/GenBank/DDBJ whole genome shotgun (WGS) entry which is preliminary data.</text>
</comment>
<reference evidence="2" key="1">
    <citation type="submission" date="2022-10" db="EMBL/GenBank/DDBJ databases">
        <title>The WGS of Solirubrobacter sp. CPCC 204708.</title>
        <authorList>
            <person name="Jiang Z."/>
        </authorList>
    </citation>
    <scope>NUCLEOTIDE SEQUENCE</scope>
    <source>
        <strain evidence="2">CPCC 204708</strain>
    </source>
</reference>
<gene>
    <name evidence="2" type="ORF">OJ962_24885</name>
</gene>
<protein>
    <submittedName>
        <fullName evidence="2">DUF2171 domain-containing protein</fullName>
    </submittedName>
</protein>
<dbReference type="InterPro" id="IPR011033">
    <property type="entry name" value="PRC_barrel-like_sf"/>
</dbReference>
<dbReference type="SUPFAM" id="SSF50346">
    <property type="entry name" value="PRC-barrel domain"/>
    <property type="match status" value="1"/>
</dbReference>
<sequence>MTMASYYTLEAGATVRASDGTEVGKVEHVLADSAADIFDGLVIDVRTGPGGHRFVDAPQVAQMDEDGGVTLTLSEREVEQLPEPAENPATMSAEPADLDRSELHEKLRRAWEVISGKG</sequence>
<evidence type="ECO:0000313" key="3">
    <source>
        <dbReference type="Proteomes" id="UP001147700"/>
    </source>
</evidence>
<organism evidence="2 3">
    <name type="scientific">Solirubrobacter deserti</name>
    <dbReference type="NCBI Taxonomy" id="2282478"/>
    <lineage>
        <taxon>Bacteria</taxon>
        <taxon>Bacillati</taxon>
        <taxon>Actinomycetota</taxon>
        <taxon>Thermoleophilia</taxon>
        <taxon>Solirubrobacterales</taxon>
        <taxon>Solirubrobacteraceae</taxon>
        <taxon>Solirubrobacter</taxon>
    </lineage>
</organism>
<name>A0ABT4RQB1_9ACTN</name>